<dbReference type="OrthoDB" id="277294at2"/>
<dbReference type="EMBL" id="SOBT01000010">
    <property type="protein sequence ID" value="TDU26387.1"/>
    <property type="molecule type" value="Genomic_DNA"/>
</dbReference>
<dbReference type="AlphaFoldDB" id="A0A4R7NYR2"/>
<dbReference type="Pfam" id="PF14518">
    <property type="entry name" value="Haem_oxygenas_2"/>
    <property type="match status" value="1"/>
</dbReference>
<protein>
    <submittedName>
        <fullName evidence="1">Heme oxygenase-like protein</fullName>
    </submittedName>
</protein>
<proteinExistence type="predicted"/>
<dbReference type="SMART" id="SM01236">
    <property type="entry name" value="Haem_oxygenase_2"/>
    <property type="match status" value="1"/>
</dbReference>
<reference evidence="1 2" key="1">
    <citation type="submission" date="2019-03" db="EMBL/GenBank/DDBJ databases">
        <title>Genomic Encyclopedia of Type Strains, Phase IV (KMG-IV): sequencing the most valuable type-strain genomes for metagenomic binning, comparative biology and taxonomic classification.</title>
        <authorList>
            <person name="Goeker M."/>
        </authorList>
    </citation>
    <scope>NUCLEOTIDE SEQUENCE [LARGE SCALE GENOMIC DNA]</scope>
    <source>
        <strain evidence="1 2">DSM 26377</strain>
    </source>
</reference>
<dbReference type="Gene3D" id="1.20.910.10">
    <property type="entry name" value="Heme oxygenase-like"/>
    <property type="match status" value="1"/>
</dbReference>
<comment type="caution">
    <text evidence="1">The sequence shown here is derived from an EMBL/GenBank/DDBJ whole genome shotgun (WGS) entry which is preliminary data.</text>
</comment>
<gene>
    <name evidence="1" type="ORF">DFR24_3410</name>
</gene>
<dbReference type="RefSeq" id="WP_133882606.1">
    <property type="nucleotide sequence ID" value="NZ_MWIN01000019.1"/>
</dbReference>
<evidence type="ECO:0000313" key="1">
    <source>
        <dbReference type="EMBL" id="TDU26387.1"/>
    </source>
</evidence>
<name>A0A4R7NYR2_9GAMM</name>
<dbReference type="Proteomes" id="UP000295341">
    <property type="component" value="Unassembled WGS sequence"/>
</dbReference>
<evidence type="ECO:0000313" key="2">
    <source>
        <dbReference type="Proteomes" id="UP000295341"/>
    </source>
</evidence>
<organism evidence="1 2">
    <name type="scientific">Panacagrimonas perspica</name>
    <dbReference type="NCBI Taxonomy" id="381431"/>
    <lineage>
        <taxon>Bacteria</taxon>
        <taxon>Pseudomonadati</taxon>
        <taxon>Pseudomonadota</taxon>
        <taxon>Gammaproteobacteria</taxon>
        <taxon>Nevskiales</taxon>
        <taxon>Nevskiaceae</taxon>
        <taxon>Panacagrimonas</taxon>
    </lineage>
</organism>
<sequence>MHAKVFDTRDDASDHPCRWANAFHRDLMRRNHDRLRLAPPGDDWEAELRAESQLRRMEVGFVEAERHAVAPWTRNVPTRAPAFLAWFERLEQTGPGQGDPLFPWLAQEADVTAMRWFIKQEAAGEAGFDDLVALSQLRLPAGPKLEMARNYWDEMGRGRLDGMHGPMLDRAVAELDVVPDPDETVWESLALANLMLAMAGSRRYVYHAIGALGVVELTAPGRVSRVNEGLQRLGISPTGRRYFQLHAGLDVRHSEAWNREVLGPLVERDPDCAVALAEGALMRMRAGARCFERYRAHLGIAAERAISVREGRKLPVAA</sequence>
<accession>A0A4R7NYR2</accession>
<dbReference type="InterPro" id="IPR016084">
    <property type="entry name" value="Haem_Oase-like_multi-hlx"/>
</dbReference>
<keyword evidence="2" id="KW-1185">Reference proteome</keyword>
<dbReference type="SUPFAM" id="SSF48613">
    <property type="entry name" value="Heme oxygenase-like"/>
    <property type="match status" value="1"/>
</dbReference>